<comment type="caution">
    <text evidence="2">The sequence shown here is derived from an EMBL/GenBank/DDBJ whole genome shotgun (WGS) entry which is preliminary data.</text>
</comment>
<evidence type="ECO:0000313" key="2">
    <source>
        <dbReference type="EMBL" id="KAI5342565.1"/>
    </source>
</evidence>
<keyword evidence="3" id="KW-1185">Reference proteome</keyword>
<keyword evidence="1" id="KW-0472">Membrane</keyword>
<keyword evidence="1" id="KW-0812">Transmembrane</keyword>
<reference evidence="2 3" key="1">
    <citation type="journal article" date="2022" name="G3 (Bethesda)">
        <title>Whole-genome sequence and methylome profiling of the almond [Prunus dulcis (Mill.) D.A. Webb] cultivar 'Nonpareil'.</title>
        <authorList>
            <person name="D'Amico-Willman K.M."/>
            <person name="Ouma W.Z."/>
            <person name="Meulia T."/>
            <person name="Sideli G.M."/>
            <person name="Gradziel T.M."/>
            <person name="Fresnedo-Ramirez J."/>
        </authorList>
    </citation>
    <scope>NUCLEOTIDE SEQUENCE [LARGE SCALE GENOMIC DNA]</scope>
    <source>
        <strain evidence="2">Clone GOH B32 T37-40</strain>
    </source>
</reference>
<sequence>MGKEPICGSKVSVLLASSQRGEEPPAFLSIFPMQAARTMEGKGAVLYSTGRGNRLEFWVPQVIRNYHSLGSSMSPVKARCHPYHNPFKQAPGNFGGLGPPKLVTHLGVGMAVPTPMLVLGFLSYHHKP</sequence>
<keyword evidence="1" id="KW-1133">Transmembrane helix</keyword>
<evidence type="ECO:0000256" key="1">
    <source>
        <dbReference type="SAM" id="Phobius"/>
    </source>
</evidence>
<organism evidence="2 3">
    <name type="scientific">Prunus dulcis</name>
    <name type="common">Almond</name>
    <name type="synonym">Amygdalus dulcis</name>
    <dbReference type="NCBI Taxonomy" id="3755"/>
    <lineage>
        <taxon>Eukaryota</taxon>
        <taxon>Viridiplantae</taxon>
        <taxon>Streptophyta</taxon>
        <taxon>Embryophyta</taxon>
        <taxon>Tracheophyta</taxon>
        <taxon>Spermatophyta</taxon>
        <taxon>Magnoliopsida</taxon>
        <taxon>eudicotyledons</taxon>
        <taxon>Gunneridae</taxon>
        <taxon>Pentapetalae</taxon>
        <taxon>rosids</taxon>
        <taxon>fabids</taxon>
        <taxon>Rosales</taxon>
        <taxon>Rosaceae</taxon>
        <taxon>Amygdaloideae</taxon>
        <taxon>Amygdaleae</taxon>
        <taxon>Prunus</taxon>
    </lineage>
</organism>
<gene>
    <name evidence="2" type="ORF">L3X38_010440</name>
</gene>
<dbReference type="AlphaFoldDB" id="A0AAD4ZE11"/>
<name>A0AAD4ZE11_PRUDU</name>
<dbReference type="Proteomes" id="UP001054821">
    <property type="component" value="Chromosome 2"/>
</dbReference>
<accession>A0AAD4ZE11</accession>
<protein>
    <submittedName>
        <fullName evidence="2">Uncharacterized protein</fullName>
    </submittedName>
</protein>
<dbReference type="EMBL" id="JAJFAZ020000002">
    <property type="protein sequence ID" value="KAI5342565.1"/>
    <property type="molecule type" value="Genomic_DNA"/>
</dbReference>
<proteinExistence type="predicted"/>
<feature type="transmembrane region" description="Helical" evidence="1">
    <location>
        <begin position="102"/>
        <end position="124"/>
    </location>
</feature>
<evidence type="ECO:0000313" key="3">
    <source>
        <dbReference type="Proteomes" id="UP001054821"/>
    </source>
</evidence>